<dbReference type="PROSITE" id="PS50077">
    <property type="entry name" value="HEAT_REPEAT"/>
    <property type="match status" value="1"/>
</dbReference>
<dbReference type="VEuPathDB" id="VectorBase:LOC119177035"/>
<evidence type="ECO:0008006" key="5">
    <source>
        <dbReference type="Google" id="ProtNLM"/>
    </source>
</evidence>
<protein>
    <recommendedName>
        <fullName evidence="5">Serine/threonine-protein phosphatase 4 regulatory subunit 1</fullName>
    </recommendedName>
</protein>
<evidence type="ECO:0000313" key="3">
    <source>
        <dbReference type="EMBL" id="KAH8019111.1"/>
    </source>
</evidence>
<keyword evidence="1" id="KW-0677">Repeat</keyword>
<dbReference type="SUPFAM" id="SSF48371">
    <property type="entry name" value="ARM repeat"/>
    <property type="match status" value="1"/>
</dbReference>
<keyword evidence="4" id="KW-1185">Reference proteome</keyword>
<reference evidence="3" key="1">
    <citation type="journal article" date="2020" name="Cell">
        <title>Large-Scale Comparative Analyses of Tick Genomes Elucidate Their Genetic Diversity and Vector Capacities.</title>
        <authorList>
            <consortium name="Tick Genome and Microbiome Consortium (TIGMIC)"/>
            <person name="Jia N."/>
            <person name="Wang J."/>
            <person name="Shi W."/>
            <person name="Du L."/>
            <person name="Sun Y."/>
            <person name="Zhan W."/>
            <person name="Jiang J.F."/>
            <person name="Wang Q."/>
            <person name="Zhang B."/>
            <person name="Ji P."/>
            <person name="Bell-Sakyi L."/>
            <person name="Cui X.M."/>
            <person name="Yuan T.T."/>
            <person name="Jiang B.G."/>
            <person name="Yang W.F."/>
            <person name="Lam T.T."/>
            <person name="Chang Q.C."/>
            <person name="Ding S.J."/>
            <person name="Wang X.J."/>
            <person name="Zhu J.G."/>
            <person name="Ruan X.D."/>
            <person name="Zhao L."/>
            <person name="Wei J.T."/>
            <person name="Ye R.Z."/>
            <person name="Que T.C."/>
            <person name="Du C.H."/>
            <person name="Zhou Y.H."/>
            <person name="Cheng J.X."/>
            <person name="Dai P.F."/>
            <person name="Guo W.B."/>
            <person name="Han X.H."/>
            <person name="Huang E.J."/>
            <person name="Li L.F."/>
            <person name="Wei W."/>
            <person name="Gao Y.C."/>
            <person name="Liu J.Z."/>
            <person name="Shao H.Z."/>
            <person name="Wang X."/>
            <person name="Wang C.C."/>
            <person name="Yang T.C."/>
            <person name="Huo Q.B."/>
            <person name="Li W."/>
            <person name="Chen H.Y."/>
            <person name="Chen S.E."/>
            <person name="Zhou L.G."/>
            <person name="Ni X.B."/>
            <person name="Tian J.H."/>
            <person name="Sheng Y."/>
            <person name="Liu T."/>
            <person name="Pan Y.S."/>
            <person name="Xia L.Y."/>
            <person name="Li J."/>
            <person name="Zhao F."/>
            <person name="Cao W.C."/>
        </authorList>
    </citation>
    <scope>NUCLEOTIDE SEQUENCE</scope>
    <source>
        <strain evidence="3">Rmic-2018</strain>
    </source>
</reference>
<dbReference type="PANTHER" id="PTHR10648:SF1">
    <property type="entry name" value="SERINE_THREONINE-PROTEIN PHOSPHATASE 4 REGULATORY SUBUNIT 1"/>
    <property type="match status" value="1"/>
</dbReference>
<proteinExistence type="predicted"/>
<evidence type="ECO:0000256" key="1">
    <source>
        <dbReference type="ARBA" id="ARBA00022737"/>
    </source>
</evidence>
<dbReference type="AlphaFoldDB" id="A0A9J6DAN3"/>
<dbReference type="PANTHER" id="PTHR10648">
    <property type="entry name" value="SERINE/THREONINE-PROTEIN PHOSPHATASE PP2A 65 KDA REGULATORY SUBUNIT"/>
    <property type="match status" value="1"/>
</dbReference>
<dbReference type="GO" id="GO:0019888">
    <property type="term" value="F:protein phosphatase regulator activity"/>
    <property type="evidence" value="ECO:0007669"/>
    <property type="project" value="TreeGrafter"/>
</dbReference>
<gene>
    <name evidence="3" type="ORF">HPB51_016749</name>
</gene>
<evidence type="ECO:0000313" key="4">
    <source>
        <dbReference type="Proteomes" id="UP000821866"/>
    </source>
</evidence>
<organism evidence="3 4">
    <name type="scientific">Rhipicephalus microplus</name>
    <name type="common">Cattle tick</name>
    <name type="synonym">Boophilus microplus</name>
    <dbReference type="NCBI Taxonomy" id="6941"/>
    <lineage>
        <taxon>Eukaryota</taxon>
        <taxon>Metazoa</taxon>
        <taxon>Ecdysozoa</taxon>
        <taxon>Arthropoda</taxon>
        <taxon>Chelicerata</taxon>
        <taxon>Arachnida</taxon>
        <taxon>Acari</taxon>
        <taxon>Parasitiformes</taxon>
        <taxon>Ixodida</taxon>
        <taxon>Ixodoidea</taxon>
        <taxon>Ixodidae</taxon>
        <taxon>Rhipicephalinae</taxon>
        <taxon>Rhipicephalus</taxon>
        <taxon>Boophilus</taxon>
    </lineage>
</organism>
<comment type="caution">
    <text evidence="3">The sequence shown here is derived from an EMBL/GenBank/DDBJ whole genome shotgun (WGS) entry which is preliminary data.</text>
</comment>
<sequence length="243" mass="27489">MPTACLWEEGPFTLGLEDIVPVLLLERYQTMTDPNLAQNLDSEIGRHCAHSLPAVALTLGRQYWPCLRTTYRCLVSDVQWKVRYIVASCLHELATILGPEIASRDLVPSFEGFIRDVDEVRAGLLERLAQFLRGLSRGDQRRSLPLLADFLCMDNSRNWRFRSTLARRAQFPRILGIARKDFCASSGWTTRFMRRTELSLAFPTCLTERKMTLCGTGKTLPVPTGNGAATTLTPVMLRNLNER</sequence>
<dbReference type="InterPro" id="IPR011989">
    <property type="entry name" value="ARM-like"/>
</dbReference>
<reference evidence="3" key="2">
    <citation type="submission" date="2021-09" db="EMBL/GenBank/DDBJ databases">
        <authorList>
            <person name="Jia N."/>
            <person name="Wang J."/>
            <person name="Shi W."/>
            <person name="Du L."/>
            <person name="Sun Y."/>
            <person name="Zhan W."/>
            <person name="Jiang J."/>
            <person name="Wang Q."/>
            <person name="Zhang B."/>
            <person name="Ji P."/>
            <person name="Sakyi L.B."/>
            <person name="Cui X."/>
            <person name="Yuan T."/>
            <person name="Jiang B."/>
            <person name="Yang W."/>
            <person name="Lam T.T.-Y."/>
            <person name="Chang Q."/>
            <person name="Ding S."/>
            <person name="Wang X."/>
            <person name="Zhu J."/>
            <person name="Ruan X."/>
            <person name="Zhao L."/>
            <person name="Wei J."/>
            <person name="Que T."/>
            <person name="Du C."/>
            <person name="Cheng J."/>
            <person name="Dai P."/>
            <person name="Han X."/>
            <person name="Huang E."/>
            <person name="Gao Y."/>
            <person name="Liu J."/>
            <person name="Shao H."/>
            <person name="Ye R."/>
            <person name="Li L."/>
            <person name="Wei W."/>
            <person name="Wang X."/>
            <person name="Wang C."/>
            <person name="Huo Q."/>
            <person name="Li W."/>
            <person name="Guo W."/>
            <person name="Chen H."/>
            <person name="Chen S."/>
            <person name="Zhou L."/>
            <person name="Zhou L."/>
            <person name="Ni X."/>
            <person name="Tian J."/>
            <person name="Zhou Y."/>
            <person name="Sheng Y."/>
            <person name="Liu T."/>
            <person name="Pan Y."/>
            <person name="Xia L."/>
            <person name="Li J."/>
            <person name="Zhao F."/>
            <person name="Cao W."/>
        </authorList>
    </citation>
    <scope>NUCLEOTIDE SEQUENCE</scope>
    <source>
        <strain evidence="3">Rmic-2018</strain>
        <tissue evidence="3">Larvae</tissue>
    </source>
</reference>
<dbReference type="GO" id="GO:0005737">
    <property type="term" value="C:cytoplasm"/>
    <property type="evidence" value="ECO:0007669"/>
    <property type="project" value="TreeGrafter"/>
</dbReference>
<feature type="repeat" description="HEAT" evidence="2">
    <location>
        <begin position="67"/>
        <end position="105"/>
    </location>
</feature>
<evidence type="ECO:0000256" key="2">
    <source>
        <dbReference type="PROSITE-ProRule" id="PRU00103"/>
    </source>
</evidence>
<dbReference type="InterPro" id="IPR051023">
    <property type="entry name" value="PP2A_Regulatory_Subunit_A"/>
</dbReference>
<dbReference type="Gene3D" id="1.25.10.10">
    <property type="entry name" value="Leucine-rich Repeat Variant"/>
    <property type="match status" value="1"/>
</dbReference>
<dbReference type="EMBL" id="JABSTU010000010">
    <property type="protein sequence ID" value="KAH8019111.1"/>
    <property type="molecule type" value="Genomic_DNA"/>
</dbReference>
<dbReference type="Proteomes" id="UP000821866">
    <property type="component" value="Chromosome 8"/>
</dbReference>
<accession>A0A9J6DAN3</accession>
<dbReference type="InterPro" id="IPR021133">
    <property type="entry name" value="HEAT_type_2"/>
</dbReference>
<name>A0A9J6DAN3_RHIMP</name>
<dbReference type="InterPro" id="IPR016024">
    <property type="entry name" value="ARM-type_fold"/>
</dbReference>